<keyword evidence="1" id="KW-0732">Signal</keyword>
<dbReference type="EMBL" id="JTDF01007299">
    <property type="protein sequence ID" value="KAF8565112.1"/>
    <property type="molecule type" value="Genomic_DNA"/>
</dbReference>
<accession>A0A8T0DCE3</accession>
<gene>
    <name evidence="2" type="ORF">P879_11582</name>
</gene>
<dbReference type="AlphaFoldDB" id="A0A8T0DCE3"/>
<organism evidence="2 3">
    <name type="scientific">Paragonimus westermani</name>
    <dbReference type="NCBI Taxonomy" id="34504"/>
    <lineage>
        <taxon>Eukaryota</taxon>
        <taxon>Metazoa</taxon>
        <taxon>Spiralia</taxon>
        <taxon>Lophotrochozoa</taxon>
        <taxon>Platyhelminthes</taxon>
        <taxon>Trematoda</taxon>
        <taxon>Digenea</taxon>
        <taxon>Plagiorchiida</taxon>
        <taxon>Troglotremata</taxon>
        <taxon>Troglotrematidae</taxon>
        <taxon>Paragonimus</taxon>
    </lineage>
</organism>
<feature type="chain" id="PRO_5035901003" evidence="1">
    <location>
        <begin position="21"/>
        <end position="124"/>
    </location>
</feature>
<dbReference type="OrthoDB" id="61110at2759"/>
<sequence>MSLRKTSYMLLLAFFKCIDGNLSLVYKQRCGIQGQTGWDFVTQLNSGVSLSYPRCLLPSTGSLHLALNGLCKPLLTTGQLLLNPSENTEMAAIYVACGSSVSVVLADLKNTSSNTVSYQTTVRQ</sequence>
<evidence type="ECO:0000313" key="3">
    <source>
        <dbReference type="Proteomes" id="UP000699462"/>
    </source>
</evidence>
<comment type="caution">
    <text evidence="2">The sequence shown here is derived from an EMBL/GenBank/DDBJ whole genome shotgun (WGS) entry which is preliminary data.</text>
</comment>
<keyword evidence="3" id="KW-1185">Reference proteome</keyword>
<name>A0A8T0DCE3_9TREM</name>
<evidence type="ECO:0000256" key="1">
    <source>
        <dbReference type="SAM" id="SignalP"/>
    </source>
</evidence>
<dbReference type="Proteomes" id="UP000699462">
    <property type="component" value="Unassembled WGS sequence"/>
</dbReference>
<evidence type="ECO:0000313" key="2">
    <source>
        <dbReference type="EMBL" id="KAF8565112.1"/>
    </source>
</evidence>
<protein>
    <submittedName>
        <fullName evidence="2">Uncharacterized protein</fullName>
    </submittedName>
</protein>
<reference evidence="2 3" key="1">
    <citation type="submission" date="2019-07" db="EMBL/GenBank/DDBJ databases">
        <title>Annotation for the trematode Paragonimus westermani.</title>
        <authorList>
            <person name="Choi Y.-J."/>
        </authorList>
    </citation>
    <scope>NUCLEOTIDE SEQUENCE [LARGE SCALE GENOMIC DNA]</scope>
    <source>
        <strain evidence="2">180907_Pwestermani</strain>
    </source>
</reference>
<proteinExistence type="predicted"/>
<feature type="signal peptide" evidence="1">
    <location>
        <begin position="1"/>
        <end position="20"/>
    </location>
</feature>